<dbReference type="Proteomes" id="UP000261905">
    <property type="component" value="Unassembled WGS sequence"/>
</dbReference>
<dbReference type="EMBL" id="QUBQ01000001">
    <property type="protein sequence ID" value="REK77598.1"/>
    <property type="molecule type" value="Genomic_DNA"/>
</dbReference>
<gene>
    <name evidence="1" type="ORF">DX130_11565</name>
</gene>
<keyword evidence="2" id="KW-1185">Reference proteome</keyword>
<evidence type="ECO:0000313" key="2">
    <source>
        <dbReference type="Proteomes" id="UP000261905"/>
    </source>
</evidence>
<sequence>MSENNQQAPIDSKAKLRLEDLKEEGKRLTEQEMKQVAGGVGPNRINFLGSSQQGISQGRTIYYS</sequence>
<protein>
    <recommendedName>
        <fullName evidence="3">Bacteriocin</fullName>
    </recommendedName>
</protein>
<evidence type="ECO:0008006" key="3">
    <source>
        <dbReference type="Google" id="ProtNLM"/>
    </source>
</evidence>
<accession>A0A371PN41</accession>
<proteinExistence type="predicted"/>
<organism evidence="1 2">
    <name type="scientific">Paenibacillus paeoniae</name>
    <dbReference type="NCBI Taxonomy" id="2292705"/>
    <lineage>
        <taxon>Bacteria</taxon>
        <taxon>Bacillati</taxon>
        <taxon>Bacillota</taxon>
        <taxon>Bacilli</taxon>
        <taxon>Bacillales</taxon>
        <taxon>Paenibacillaceae</taxon>
        <taxon>Paenibacillus</taxon>
    </lineage>
</organism>
<dbReference type="OrthoDB" id="8943621at2"/>
<evidence type="ECO:0000313" key="1">
    <source>
        <dbReference type="EMBL" id="REK77598.1"/>
    </source>
</evidence>
<dbReference type="RefSeq" id="WP_116045315.1">
    <property type="nucleotide sequence ID" value="NZ_QUBQ01000001.1"/>
</dbReference>
<comment type="caution">
    <text evidence="1">The sequence shown here is derived from an EMBL/GenBank/DDBJ whole genome shotgun (WGS) entry which is preliminary data.</text>
</comment>
<dbReference type="AlphaFoldDB" id="A0A371PN41"/>
<name>A0A371PN41_9BACL</name>
<reference evidence="1 2" key="1">
    <citation type="submission" date="2018-08" db="EMBL/GenBank/DDBJ databases">
        <title>Paenibacillus sp. M4BSY-1, whole genome shotgun sequence.</title>
        <authorList>
            <person name="Tuo L."/>
        </authorList>
    </citation>
    <scope>NUCLEOTIDE SEQUENCE [LARGE SCALE GENOMIC DNA]</scope>
    <source>
        <strain evidence="1 2">M4BSY-1</strain>
    </source>
</reference>